<dbReference type="Gene3D" id="1.20.140.10">
    <property type="entry name" value="Butyryl-CoA Dehydrogenase, subunit A, domain 3"/>
    <property type="match status" value="1"/>
</dbReference>
<reference evidence="3 4" key="1">
    <citation type="submission" date="2016-06" db="EMBL/GenBank/DDBJ databases">
        <authorList>
            <person name="Sutton G."/>
            <person name="Brinkac L."/>
            <person name="Sanka R."/>
            <person name="Adams M."/>
            <person name="Lau E."/>
            <person name="Garcia-Basteiro A."/>
            <person name="Lopez-Varela E."/>
            <person name="Palencia S."/>
        </authorList>
    </citation>
    <scope>NUCLEOTIDE SEQUENCE [LARGE SCALE GENOMIC DNA]</scope>
    <source>
        <strain evidence="3 4">1211594.5</strain>
    </source>
</reference>
<dbReference type="InterPro" id="IPR009100">
    <property type="entry name" value="AcylCoA_DH/oxidase_NM_dom_sf"/>
</dbReference>
<evidence type="ECO:0000259" key="2">
    <source>
        <dbReference type="Pfam" id="PF08028"/>
    </source>
</evidence>
<dbReference type="AlphaFoldDB" id="A0AA91EY83"/>
<dbReference type="InterPro" id="IPR037069">
    <property type="entry name" value="AcylCoA_DH/ox_N_sf"/>
</dbReference>
<sequence>MGAWQMLQPKRFGGQSMPVEEFVAAVAAAAAQDGSAGWRCAMANTAAYWAGALSDHAGTDIWGGDAAARVAIGRGPGGRLEWGRLTGQWCDVAGADVADWLLLAVDEDRLVLVPRADITAVVPTEIAGLPEAGLAELTVTALPVAEERVFPARDDGAAVITGAAAAAAVAGAADGLWRVHVAQVQEKLAASYGSAEAADLTVSTRQAARAAADIDAATLQIIASLTQDPPTAARAQRQAAVRAREAADRVLGSSRGHALDSSDPVARLWRDVQTGCRLALRLLDDLDR</sequence>
<gene>
    <name evidence="3" type="ORF">A5649_05680</name>
</gene>
<dbReference type="InterPro" id="IPR013107">
    <property type="entry name" value="Acyl-CoA_DH_C"/>
</dbReference>
<keyword evidence="1" id="KW-0560">Oxidoreductase</keyword>
<evidence type="ECO:0000313" key="4">
    <source>
        <dbReference type="Proteomes" id="UP000093712"/>
    </source>
</evidence>
<dbReference type="GO" id="GO:0016627">
    <property type="term" value="F:oxidoreductase activity, acting on the CH-CH group of donors"/>
    <property type="evidence" value="ECO:0007669"/>
    <property type="project" value="InterPro"/>
</dbReference>
<organism evidence="3 4">
    <name type="scientific">Mycolicibacter heraklionensis</name>
    <dbReference type="NCBI Taxonomy" id="512402"/>
    <lineage>
        <taxon>Bacteria</taxon>
        <taxon>Bacillati</taxon>
        <taxon>Actinomycetota</taxon>
        <taxon>Actinomycetes</taxon>
        <taxon>Mycobacteriales</taxon>
        <taxon>Mycobacteriaceae</taxon>
        <taxon>Mycolicibacter</taxon>
    </lineage>
</organism>
<dbReference type="GO" id="GO:0050660">
    <property type="term" value="F:flavin adenine dinucleotide binding"/>
    <property type="evidence" value="ECO:0007669"/>
    <property type="project" value="InterPro"/>
</dbReference>
<evidence type="ECO:0000256" key="1">
    <source>
        <dbReference type="ARBA" id="ARBA00023002"/>
    </source>
</evidence>
<comment type="caution">
    <text evidence="3">The sequence shown here is derived from an EMBL/GenBank/DDBJ whole genome shotgun (WGS) entry which is preliminary data.</text>
</comment>
<proteinExistence type="predicted"/>
<dbReference type="EMBL" id="LZME01000098">
    <property type="protein sequence ID" value="OBK83962.1"/>
    <property type="molecule type" value="Genomic_DNA"/>
</dbReference>
<name>A0AA91EY83_9MYCO</name>
<dbReference type="RefSeq" id="WP_065041094.1">
    <property type="nucleotide sequence ID" value="NZ_LZME01000098.1"/>
</dbReference>
<dbReference type="Gene3D" id="1.10.540.10">
    <property type="entry name" value="Acyl-CoA dehydrogenase/oxidase, N-terminal domain"/>
    <property type="match status" value="1"/>
</dbReference>
<dbReference type="Pfam" id="PF08028">
    <property type="entry name" value="Acyl-CoA_dh_2"/>
    <property type="match status" value="1"/>
</dbReference>
<dbReference type="SUPFAM" id="SSF56645">
    <property type="entry name" value="Acyl-CoA dehydrogenase NM domain-like"/>
    <property type="match status" value="1"/>
</dbReference>
<accession>A0AA91EY83</accession>
<protein>
    <recommendedName>
        <fullName evidence="2">Acyl-CoA dehydrogenase C-terminal domain-containing protein</fullName>
    </recommendedName>
</protein>
<evidence type="ECO:0000313" key="3">
    <source>
        <dbReference type="EMBL" id="OBK83962.1"/>
    </source>
</evidence>
<feature type="domain" description="Acyl-CoA dehydrogenase C-terminal" evidence="2">
    <location>
        <begin position="165"/>
        <end position="277"/>
    </location>
</feature>
<dbReference type="Proteomes" id="UP000093712">
    <property type="component" value="Unassembled WGS sequence"/>
</dbReference>